<name>A0A3A1N4W4_9FLAO</name>
<dbReference type="Proteomes" id="UP000266067">
    <property type="component" value="Unassembled WGS sequence"/>
</dbReference>
<evidence type="ECO:0000313" key="1">
    <source>
        <dbReference type="EMBL" id="RIV31662.1"/>
    </source>
</evidence>
<evidence type="ECO:0000313" key="2">
    <source>
        <dbReference type="Proteomes" id="UP000266067"/>
    </source>
</evidence>
<comment type="caution">
    <text evidence="1">The sequence shown here is derived from an EMBL/GenBank/DDBJ whole genome shotgun (WGS) entry which is preliminary data.</text>
</comment>
<sequence length="64" mass="7773">MYGKIEVKFRIHSEDWKLEQSIKQNQIYPKEEILIESLKFLYEMSECRAKIYKKPVKLAYSSQD</sequence>
<gene>
    <name evidence="1" type="ORF">D2V08_12975</name>
</gene>
<accession>A0A3A1N4W4</accession>
<protein>
    <submittedName>
        <fullName evidence="1">Uncharacterized protein</fullName>
    </submittedName>
</protein>
<keyword evidence="2" id="KW-1185">Reference proteome</keyword>
<organism evidence="1 2">
    <name type="scientific">Flagellimonas lutimaris</name>
    <dbReference type="NCBI Taxonomy" id="475082"/>
    <lineage>
        <taxon>Bacteria</taxon>
        <taxon>Pseudomonadati</taxon>
        <taxon>Bacteroidota</taxon>
        <taxon>Flavobacteriia</taxon>
        <taxon>Flavobacteriales</taxon>
        <taxon>Flavobacteriaceae</taxon>
        <taxon>Flagellimonas</taxon>
    </lineage>
</organism>
<proteinExistence type="predicted"/>
<dbReference type="AlphaFoldDB" id="A0A3A1N4W4"/>
<reference evidence="1 2" key="1">
    <citation type="submission" date="2018-08" db="EMBL/GenBank/DDBJ databases">
        <title>Proposal of Muricauda 72 sp.nov. and Muricauda NH166 sp.nov., isolated from seawater.</title>
        <authorList>
            <person name="Cheng H."/>
            <person name="Wu Y.-H."/>
            <person name="Guo L.-L."/>
            <person name="Xu X.-W."/>
        </authorList>
    </citation>
    <scope>NUCLEOTIDE SEQUENCE [LARGE SCALE GENOMIC DNA]</scope>
    <source>
        <strain evidence="1 2">KCTC 22173</strain>
    </source>
</reference>
<dbReference type="EMBL" id="QXFH01000075">
    <property type="protein sequence ID" value="RIV31662.1"/>
    <property type="molecule type" value="Genomic_DNA"/>
</dbReference>